<organism evidence="15 16">
    <name type="scientific">Gekko japonicus</name>
    <name type="common">Schlegel's Japanese gecko</name>
    <dbReference type="NCBI Taxonomy" id="146911"/>
    <lineage>
        <taxon>Eukaryota</taxon>
        <taxon>Metazoa</taxon>
        <taxon>Chordata</taxon>
        <taxon>Craniata</taxon>
        <taxon>Vertebrata</taxon>
        <taxon>Euteleostomi</taxon>
        <taxon>Lepidosauria</taxon>
        <taxon>Squamata</taxon>
        <taxon>Bifurcata</taxon>
        <taxon>Gekkota</taxon>
        <taxon>Gekkonidae</taxon>
        <taxon>Gekkoninae</taxon>
        <taxon>Gekko</taxon>
    </lineage>
</organism>
<evidence type="ECO:0000256" key="12">
    <source>
        <dbReference type="SAM" id="MobiDB-lite"/>
    </source>
</evidence>
<dbReference type="InterPro" id="IPR043502">
    <property type="entry name" value="DNA/RNA_pol_sf"/>
</dbReference>
<dbReference type="PRINTS" id="PR00398">
    <property type="entry name" value="STRDHORMONER"/>
</dbReference>
<dbReference type="InterPro" id="IPR000536">
    <property type="entry name" value="Nucl_hrmn_rcpt_lig-bd"/>
</dbReference>
<keyword evidence="5 11" id="KW-0862">Zinc</keyword>
<dbReference type="Gene3D" id="3.30.50.10">
    <property type="entry name" value="Erythroid Transcription Factor GATA-1, subunit A"/>
    <property type="match status" value="1"/>
</dbReference>
<dbReference type="SUPFAM" id="SSF57716">
    <property type="entry name" value="Glucocorticoid receptor-like (DNA-binding domain)"/>
    <property type="match status" value="1"/>
</dbReference>
<dbReference type="PROSITE" id="PS51030">
    <property type="entry name" value="NUCLEAR_REC_DBD_2"/>
    <property type="match status" value="1"/>
</dbReference>
<keyword evidence="4 11" id="KW-0863">Zinc-finger</keyword>
<evidence type="ECO:0000256" key="7">
    <source>
        <dbReference type="ARBA" id="ARBA00023125"/>
    </source>
</evidence>
<feature type="domain" description="Nuclear receptor" evidence="13">
    <location>
        <begin position="365"/>
        <end position="440"/>
    </location>
</feature>
<dbReference type="InterPro" id="IPR035500">
    <property type="entry name" value="NHR-like_dom_sf"/>
</dbReference>
<dbReference type="Pfam" id="PF00104">
    <property type="entry name" value="Hormone_recep"/>
    <property type="match status" value="1"/>
</dbReference>
<dbReference type="GeneID" id="107120731"/>
<evidence type="ECO:0000256" key="11">
    <source>
        <dbReference type="RuleBase" id="RU004334"/>
    </source>
</evidence>
<feature type="domain" description="NR LBD" evidence="14">
    <location>
        <begin position="569"/>
        <end position="807"/>
    </location>
</feature>
<comment type="similarity">
    <text evidence="11">Belongs to the nuclear hormone receptor family.</text>
</comment>
<dbReference type="PROSITE" id="PS51843">
    <property type="entry name" value="NR_LBD"/>
    <property type="match status" value="1"/>
</dbReference>
<keyword evidence="15" id="KW-1185">Reference proteome</keyword>
<keyword evidence="10 11" id="KW-0539">Nucleus</keyword>
<dbReference type="InterPro" id="IPR013088">
    <property type="entry name" value="Znf_NHR/GATA"/>
</dbReference>
<keyword evidence="3 11" id="KW-0479">Metal-binding</keyword>
<dbReference type="InterPro" id="IPR001628">
    <property type="entry name" value="Znf_hrmn_rcpt"/>
</dbReference>
<protein>
    <submittedName>
        <fullName evidence="16">Nuclear receptor ROR-beta</fullName>
    </submittedName>
</protein>
<dbReference type="PRINTS" id="PR00047">
    <property type="entry name" value="STROIDFINGER"/>
</dbReference>
<keyword evidence="2" id="KW-0217">Developmental protein</keyword>
<reference evidence="16" key="1">
    <citation type="submission" date="2025-08" db="UniProtKB">
        <authorList>
            <consortium name="RefSeq"/>
        </authorList>
    </citation>
    <scope>IDENTIFICATION</scope>
</reference>
<evidence type="ECO:0000256" key="2">
    <source>
        <dbReference type="ARBA" id="ARBA00022473"/>
    </source>
</evidence>
<sequence>MTVMAPVTLHAIAQKQKQPRHKVTFKFPSNTPALRDSMWLQSEAQSLPCFWNHLLQMWNTESFSKLDSGAQPDTLSEVIVSTLLVTVQVAPPNVILVAFGGSKVRLKAPCMIGSQTAMLTFYVMENDESPLHGKSVHSLASKNDFSQTYVDVFQEFGQFPGTYHIHIDPEILLVTLGCRKIPYAILPARKGTLNYLEKTKGIFRVMKPTAWVNSLVITQKKNGSLHLCLDSQALNKATQQQHFSIPIIEVVQQSLTSKFFTKKPPSSSTSPSLPLRMCSKVWLANNSSQSWMKRMATGRSSSTRNPVDCAHSALHGVATISVGYLLALRQLLKFSSKIIMSASVASQRIVSHKHLSMQERAQIEVIPCKICGDKSSGIHYGVITCEGCKGFFRRSQQNNASYSCPRQRNCLIDRTNRNRCQHCRLQKCLALGMSRDAVKFGRMSKKQRDSLYAEVQKHQQRLQEQRQQQSGEAEALARVYSNSISNGLSNLNNETGGTYSNGHVIDLPKSEGYYNVDSAQPSPDQSGLDMTGIKQIKQEPIYDLTSVPNLFTYGSCNNGQLAPGITMAEIDRIAQNIIKSHLETCQYTIEELHQLAWQTHTYEEIKVYQSKSREALWQQCAIQITHAIQYVVEFAKRITGFMELCQNDQILLLKSGCLEVVLVRMCRAFNPLNNTVLFEGKYGGMQMFKALGSDDLVNEAFDFAKNLCSLQLTEEEIALFSSAVLISPDRAWLLEPRKVQKLQEKIYFALQHVIQKNHLDDETLAKLVAKIPTITALCNLHGEKLQVFKQSHPDIVNTLFPPLYKELFNPDSTTGCK</sequence>
<dbReference type="InterPro" id="IPR003079">
    <property type="entry name" value="ROR_rcpt"/>
</dbReference>
<dbReference type="Gene3D" id="3.10.10.10">
    <property type="entry name" value="HIV Type 1 Reverse Transcriptase, subunit A, domain 1"/>
    <property type="match status" value="1"/>
</dbReference>
<gene>
    <name evidence="16" type="primary">RORB</name>
</gene>
<dbReference type="SUPFAM" id="SSF56672">
    <property type="entry name" value="DNA/RNA polymerases"/>
    <property type="match status" value="1"/>
</dbReference>
<dbReference type="Proteomes" id="UP000694871">
    <property type="component" value="Unplaced"/>
</dbReference>
<dbReference type="SMART" id="SM00430">
    <property type="entry name" value="HOLI"/>
    <property type="match status" value="1"/>
</dbReference>
<name>A0ABM1KZ51_GEKJA</name>
<dbReference type="RefSeq" id="XP_015278988.1">
    <property type="nucleotide sequence ID" value="XM_015423502.1"/>
</dbReference>
<dbReference type="SMART" id="SM00399">
    <property type="entry name" value="ZnF_C4"/>
    <property type="match status" value="1"/>
</dbReference>
<dbReference type="SUPFAM" id="SSF48508">
    <property type="entry name" value="Nuclear receptor ligand-binding domain"/>
    <property type="match status" value="1"/>
</dbReference>
<evidence type="ECO:0000259" key="13">
    <source>
        <dbReference type="PROSITE" id="PS51030"/>
    </source>
</evidence>
<dbReference type="PRINTS" id="PR01293">
    <property type="entry name" value="RORNUCRECPTR"/>
</dbReference>
<dbReference type="InterPro" id="IPR001723">
    <property type="entry name" value="Nuclear_hrmn_rcpt"/>
</dbReference>
<dbReference type="CDD" id="cd06939">
    <property type="entry name" value="NR_LBD_ROR_like"/>
    <property type="match status" value="1"/>
</dbReference>
<dbReference type="Pfam" id="PF00105">
    <property type="entry name" value="zf-C4"/>
    <property type="match status" value="1"/>
</dbReference>
<evidence type="ECO:0000259" key="14">
    <source>
        <dbReference type="PROSITE" id="PS51843"/>
    </source>
</evidence>
<dbReference type="Gene3D" id="1.10.565.10">
    <property type="entry name" value="Retinoid X Receptor"/>
    <property type="match status" value="1"/>
</dbReference>
<keyword evidence="8 11" id="KW-0804">Transcription</keyword>
<evidence type="ECO:0000256" key="3">
    <source>
        <dbReference type="ARBA" id="ARBA00022723"/>
    </source>
</evidence>
<proteinExistence type="inferred from homology"/>
<keyword evidence="7 11" id="KW-0238">DNA-binding</keyword>
<dbReference type="InterPro" id="IPR044101">
    <property type="entry name" value="NR_DBD_ROR"/>
</dbReference>
<feature type="region of interest" description="Disordered" evidence="12">
    <location>
        <begin position="452"/>
        <end position="474"/>
    </location>
</feature>
<evidence type="ECO:0000256" key="4">
    <source>
        <dbReference type="ARBA" id="ARBA00022771"/>
    </source>
</evidence>
<evidence type="ECO:0000256" key="9">
    <source>
        <dbReference type="ARBA" id="ARBA00023170"/>
    </source>
</evidence>
<accession>A0ABM1KZ51</accession>
<keyword evidence="6 11" id="KW-0805">Transcription regulation</keyword>
<evidence type="ECO:0000313" key="15">
    <source>
        <dbReference type="Proteomes" id="UP000694871"/>
    </source>
</evidence>
<comment type="subcellular location">
    <subcellularLocation>
        <location evidence="1 11">Nucleus</location>
    </subcellularLocation>
</comment>
<evidence type="ECO:0000256" key="6">
    <source>
        <dbReference type="ARBA" id="ARBA00023015"/>
    </source>
</evidence>
<dbReference type="PANTHER" id="PTHR45805:SF6">
    <property type="entry name" value="NUCLEAR RECEPTOR ROR-BETA"/>
    <property type="match status" value="1"/>
</dbReference>
<evidence type="ECO:0000256" key="1">
    <source>
        <dbReference type="ARBA" id="ARBA00004123"/>
    </source>
</evidence>
<keyword evidence="9 11" id="KW-0675">Receptor</keyword>
<feature type="compositionally biased region" description="Basic and acidic residues" evidence="12">
    <location>
        <begin position="452"/>
        <end position="464"/>
    </location>
</feature>
<evidence type="ECO:0000256" key="8">
    <source>
        <dbReference type="ARBA" id="ARBA00023163"/>
    </source>
</evidence>
<evidence type="ECO:0000256" key="10">
    <source>
        <dbReference type="ARBA" id="ARBA00023242"/>
    </source>
</evidence>
<dbReference type="CDD" id="cd06968">
    <property type="entry name" value="NR_DBD_ROR"/>
    <property type="match status" value="1"/>
</dbReference>
<dbReference type="PROSITE" id="PS00031">
    <property type="entry name" value="NUCLEAR_REC_DBD_1"/>
    <property type="match status" value="1"/>
</dbReference>
<evidence type="ECO:0000313" key="16">
    <source>
        <dbReference type="RefSeq" id="XP_015278988.1"/>
    </source>
</evidence>
<evidence type="ECO:0000256" key="5">
    <source>
        <dbReference type="ARBA" id="ARBA00022833"/>
    </source>
</evidence>
<dbReference type="PANTHER" id="PTHR45805">
    <property type="entry name" value="NUCLEAR HORMONE RECEPTOR HR3-RELATED"/>
    <property type="match status" value="1"/>
</dbReference>